<dbReference type="Proteomes" id="UP001164929">
    <property type="component" value="Chromosome 15"/>
</dbReference>
<protein>
    <submittedName>
        <fullName evidence="1">Uncharacterized protein</fullName>
    </submittedName>
</protein>
<gene>
    <name evidence="1" type="ORF">NC653_034449</name>
</gene>
<proteinExistence type="predicted"/>
<name>A0AAD6PXT0_9ROSI</name>
<evidence type="ECO:0000313" key="2">
    <source>
        <dbReference type="Proteomes" id="UP001164929"/>
    </source>
</evidence>
<accession>A0AAD6PXT0</accession>
<keyword evidence="2" id="KW-1185">Reference proteome</keyword>
<evidence type="ECO:0000313" key="1">
    <source>
        <dbReference type="EMBL" id="KAJ6969893.1"/>
    </source>
</evidence>
<dbReference type="EMBL" id="JAQIZT010000015">
    <property type="protein sequence ID" value="KAJ6969893.1"/>
    <property type="molecule type" value="Genomic_DNA"/>
</dbReference>
<dbReference type="AlphaFoldDB" id="A0AAD6PXT0"/>
<comment type="caution">
    <text evidence="1">The sequence shown here is derived from an EMBL/GenBank/DDBJ whole genome shotgun (WGS) entry which is preliminary data.</text>
</comment>
<reference evidence="1" key="1">
    <citation type="journal article" date="2023" name="Mol. Ecol. Resour.">
        <title>Chromosome-level genome assembly of a triploid poplar Populus alba 'Berolinensis'.</title>
        <authorList>
            <person name="Chen S."/>
            <person name="Yu Y."/>
            <person name="Wang X."/>
            <person name="Wang S."/>
            <person name="Zhang T."/>
            <person name="Zhou Y."/>
            <person name="He R."/>
            <person name="Meng N."/>
            <person name="Wang Y."/>
            <person name="Liu W."/>
            <person name="Liu Z."/>
            <person name="Liu J."/>
            <person name="Guo Q."/>
            <person name="Huang H."/>
            <person name="Sederoff R.R."/>
            <person name="Wang G."/>
            <person name="Qu G."/>
            <person name="Chen S."/>
        </authorList>
    </citation>
    <scope>NUCLEOTIDE SEQUENCE</scope>
    <source>
        <strain evidence="1">SC-2020</strain>
    </source>
</reference>
<sequence length="62" mass="6956">MRSSSRDLDGVRVETLPSQQAAGNRLEIIAESRSFPGYNQELKNPILEFSLGRPDGQNKEHD</sequence>
<organism evidence="1 2">
    <name type="scientific">Populus alba x Populus x berolinensis</name>
    <dbReference type="NCBI Taxonomy" id="444605"/>
    <lineage>
        <taxon>Eukaryota</taxon>
        <taxon>Viridiplantae</taxon>
        <taxon>Streptophyta</taxon>
        <taxon>Embryophyta</taxon>
        <taxon>Tracheophyta</taxon>
        <taxon>Spermatophyta</taxon>
        <taxon>Magnoliopsida</taxon>
        <taxon>eudicotyledons</taxon>
        <taxon>Gunneridae</taxon>
        <taxon>Pentapetalae</taxon>
        <taxon>rosids</taxon>
        <taxon>fabids</taxon>
        <taxon>Malpighiales</taxon>
        <taxon>Salicaceae</taxon>
        <taxon>Saliceae</taxon>
        <taxon>Populus</taxon>
    </lineage>
</organism>